<accession>A0AAE3DB33</accession>
<comment type="caution">
    <text evidence="18">The sequence shown here is derived from an EMBL/GenBank/DDBJ whole genome shotgun (WGS) entry which is preliminary data.</text>
</comment>
<feature type="domain" description="Histidine kinase" evidence="17">
    <location>
        <begin position="453"/>
        <end position="667"/>
    </location>
</feature>
<evidence type="ECO:0000256" key="4">
    <source>
        <dbReference type="ARBA" id="ARBA00022475"/>
    </source>
</evidence>
<dbReference type="SMART" id="SM00388">
    <property type="entry name" value="HisKA"/>
    <property type="match status" value="1"/>
</dbReference>
<evidence type="ECO:0000256" key="2">
    <source>
        <dbReference type="ARBA" id="ARBA00004651"/>
    </source>
</evidence>
<dbReference type="InterPro" id="IPR050398">
    <property type="entry name" value="HssS/ArlS-like"/>
</dbReference>
<keyword evidence="9 18" id="KW-0418">Kinase</keyword>
<keyword evidence="19" id="KW-1185">Reference proteome</keyword>
<dbReference type="FunFam" id="1.10.287.130:FF:000008">
    <property type="entry name" value="Two-component sensor histidine kinase"/>
    <property type="match status" value="1"/>
</dbReference>
<dbReference type="EC" id="2.7.13.3" evidence="3"/>
<name>A0AAE3DB33_9FIRM</name>
<evidence type="ECO:0000256" key="11">
    <source>
        <dbReference type="ARBA" id="ARBA00022989"/>
    </source>
</evidence>
<keyword evidence="11 15" id="KW-1133">Transmembrane helix</keyword>
<keyword evidence="7 15" id="KW-0812">Transmembrane</keyword>
<dbReference type="GO" id="GO:0005886">
    <property type="term" value="C:plasma membrane"/>
    <property type="evidence" value="ECO:0007669"/>
    <property type="project" value="UniProtKB-SubCell"/>
</dbReference>
<evidence type="ECO:0000256" key="14">
    <source>
        <dbReference type="SAM" id="Coils"/>
    </source>
</evidence>
<dbReference type="Proteomes" id="UP001198220">
    <property type="component" value="Unassembled WGS sequence"/>
</dbReference>
<keyword evidence="13 15" id="KW-0472">Membrane</keyword>
<dbReference type="CDD" id="cd00082">
    <property type="entry name" value="HisKA"/>
    <property type="match status" value="1"/>
</dbReference>
<dbReference type="PANTHER" id="PTHR45528:SF1">
    <property type="entry name" value="SENSOR HISTIDINE KINASE CPXA"/>
    <property type="match status" value="1"/>
</dbReference>
<evidence type="ECO:0000256" key="5">
    <source>
        <dbReference type="ARBA" id="ARBA00022553"/>
    </source>
</evidence>
<evidence type="ECO:0000256" key="16">
    <source>
        <dbReference type="SAM" id="SignalP"/>
    </source>
</evidence>
<feature type="coiled-coil region" evidence="14">
    <location>
        <begin position="162"/>
        <end position="189"/>
    </location>
</feature>
<feature type="chain" id="PRO_5042170940" description="histidine kinase" evidence="16">
    <location>
        <begin position="21"/>
        <end position="672"/>
    </location>
</feature>
<dbReference type="PANTHER" id="PTHR45528">
    <property type="entry name" value="SENSOR HISTIDINE KINASE CPXA"/>
    <property type="match status" value="1"/>
</dbReference>
<dbReference type="SUPFAM" id="SSF47384">
    <property type="entry name" value="Homodimeric domain of signal transducing histidine kinase"/>
    <property type="match status" value="1"/>
</dbReference>
<feature type="signal peptide" evidence="16">
    <location>
        <begin position="1"/>
        <end position="20"/>
    </location>
</feature>
<feature type="coiled-coil region" evidence="14">
    <location>
        <begin position="479"/>
        <end position="509"/>
    </location>
</feature>
<evidence type="ECO:0000256" key="10">
    <source>
        <dbReference type="ARBA" id="ARBA00022840"/>
    </source>
</evidence>
<evidence type="ECO:0000256" key="15">
    <source>
        <dbReference type="SAM" id="Phobius"/>
    </source>
</evidence>
<evidence type="ECO:0000313" key="19">
    <source>
        <dbReference type="Proteomes" id="UP001198220"/>
    </source>
</evidence>
<dbReference type="GO" id="GO:0000155">
    <property type="term" value="F:phosphorelay sensor kinase activity"/>
    <property type="evidence" value="ECO:0007669"/>
    <property type="project" value="InterPro"/>
</dbReference>
<evidence type="ECO:0000313" key="18">
    <source>
        <dbReference type="EMBL" id="MCC2125855.1"/>
    </source>
</evidence>
<feature type="transmembrane region" description="Helical" evidence="15">
    <location>
        <begin position="302"/>
        <end position="329"/>
    </location>
</feature>
<dbReference type="RefSeq" id="WP_308459150.1">
    <property type="nucleotide sequence ID" value="NZ_JAJEPS010000005.1"/>
</dbReference>
<evidence type="ECO:0000256" key="1">
    <source>
        <dbReference type="ARBA" id="ARBA00000085"/>
    </source>
</evidence>
<dbReference type="InterPro" id="IPR003661">
    <property type="entry name" value="HisK_dim/P_dom"/>
</dbReference>
<reference evidence="18 19" key="1">
    <citation type="submission" date="2021-10" db="EMBL/GenBank/DDBJ databases">
        <title>Anaerobic single-cell dispensing facilitates the cultivation of human gut bacteria.</title>
        <authorList>
            <person name="Afrizal A."/>
        </authorList>
    </citation>
    <scope>NUCLEOTIDE SEQUENCE [LARGE SCALE GENOMIC DNA]</scope>
    <source>
        <strain evidence="18 19">CLA-AA-H276</strain>
    </source>
</reference>
<dbReference type="InterPro" id="IPR036890">
    <property type="entry name" value="HATPase_C_sf"/>
</dbReference>
<evidence type="ECO:0000256" key="12">
    <source>
        <dbReference type="ARBA" id="ARBA00023012"/>
    </source>
</evidence>
<evidence type="ECO:0000256" key="3">
    <source>
        <dbReference type="ARBA" id="ARBA00012438"/>
    </source>
</evidence>
<keyword evidence="4" id="KW-1003">Cell membrane</keyword>
<comment type="catalytic activity">
    <reaction evidence="1">
        <text>ATP + protein L-histidine = ADP + protein N-phospho-L-histidine.</text>
        <dbReference type="EC" id="2.7.13.3"/>
    </reaction>
</comment>
<dbReference type="Gene3D" id="3.30.565.10">
    <property type="entry name" value="Histidine kinase-like ATPase, C-terminal domain"/>
    <property type="match status" value="1"/>
</dbReference>
<feature type="transmembrane region" description="Helical" evidence="15">
    <location>
        <begin position="367"/>
        <end position="385"/>
    </location>
</feature>
<dbReference type="Pfam" id="PF02518">
    <property type="entry name" value="HATPase_c"/>
    <property type="match status" value="1"/>
</dbReference>
<comment type="subcellular location">
    <subcellularLocation>
        <location evidence="2">Cell membrane</location>
        <topology evidence="2">Multi-pass membrane protein</topology>
    </subcellularLocation>
</comment>
<keyword evidence="6" id="KW-0808">Transferase</keyword>
<evidence type="ECO:0000256" key="9">
    <source>
        <dbReference type="ARBA" id="ARBA00022777"/>
    </source>
</evidence>
<evidence type="ECO:0000256" key="7">
    <source>
        <dbReference type="ARBA" id="ARBA00022692"/>
    </source>
</evidence>
<gene>
    <name evidence="18" type="ORF">LKD36_06640</name>
</gene>
<keyword evidence="8" id="KW-0547">Nucleotide-binding</keyword>
<dbReference type="GO" id="GO:0005524">
    <property type="term" value="F:ATP binding"/>
    <property type="evidence" value="ECO:0007669"/>
    <property type="project" value="UniProtKB-KW"/>
</dbReference>
<keyword evidence="14" id="KW-0175">Coiled coil</keyword>
<evidence type="ECO:0000256" key="6">
    <source>
        <dbReference type="ARBA" id="ARBA00022679"/>
    </source>
</evidence>
<dbReference type="SMART" id="SM00387">
    <property type="entry name" value="HATPase_c"/>
    <property type="match status" value="1"/>
</dbReference>
<keyword evidence="10" id="KW-0067">ATP-binding</keyword>
<dbReference type="InterPro" id="IPR005467">
    <property type="entry name" value="His_kinase_dom"/>
</dbReference>
<sequence>MKKKHISLLRGIAVCVNAAAAAVLAVGFVAGMRAGYGSETWKEILGGKNYVETAEFQEQAASSVYDALEAAVRDSRMEKDGQYDPQRIIRLRDYLDNGTIYDEMPEKEKGNGICYRLGDLYQWSLKGTSYSDDVLNESYKPLFYGSIQEYCNECDEEYKAVVDQLVKSMKQIQREVALYQEQQKNWSAQATNVRYLLWDLGNGNVYTNVDSLQSENSQDTFAAYFKSLGSYYIYDSRTISVAQQNVGDYYSYNTHDLLEGWNIHLAGEYLVYVGIDTTFPATDVLSAAAQKYQEADQNLQPYILPMVAAAVLLVVTAIWILVLLLRLLWNMALVILNHAGIVMRVSICFVSYLLLQILLWVLSGKGVLSVAMLAGVNLVVLAVLVTDGMQRQKLLTAIQEINSEEGNTRISESGLFAINRQMAAAVNDLGDGLRHALQEQMKSERMKADLITNVSHDLKTPLTSIINYVDLLKREELHNEKANEYLEVLDQKSQRLKQLTEDLVEASRASSGNVVLDIRRIDVKELLMQTSGEFVERFEARGLQLIENFPQNPQYVDADGRRLWRIIENLFRNVEKYAMPHTRVYLDLINDGDRVAFSLKNISENPLNISPEELTERFTRGDESRSTEGSGLGLSIAKDLTEIQKGTFEIYLDGDLFKVTVSFPIASETAES</sequence>
<dbReference type="InterPro" id="IPR003594">
    <property type="entry name" value="HATPase_dom"/>
</dbReference>
<proteinExistence type="predicted"/>
<dbReference type="Gene3D" id="1.10.287.130">
    <property type="match status" value="1"/>
</dbReference>
<protein>
    <recommendedName>
        <fullName evidence="3">histidine kinase</fullName>
        <ecNumber evidence="3">2.7.13.3</ecNumber>
    </recommendedName>
</protein>
<feature type="transmembrane region" description="Helical" evidence="15">
    <location>
        <begin position="341"/>
        <end position="361"/>
    </location>
</feature>
<evidence type="ECO:0000259" key="17">
    <source>
        <dbReference type="PROSITE" id="PS50109"/>
    </source>
</evidence>
<dbReference type="Pfam" id="PF00512">
    <property type="entry name" value="HisKA"/>
    <property type="match status" value="1"/>
</dbReference>
<keyword evidence="16" id="KW-0732">Signal</keyword>
<dbReference type="InterPro" id="IPR036097">
    <property type="entry name" value="HisK_dim/P_sf"/>
</dbReference>
<evidence type="ECO:0000256" key="8">
    <source>
        <dbReference type="ARBA" id="ARBA00022741"/>
    </source>
</evidence>
<dbReference type="EMBL" id="JAJEPS010000005">
    <property type="protein sequence ID" value="MCC2125855.1"/>
    <property type="molecule type" value="Genomic_DNA"/>
</dbReference>
<keyword evidence="5" id="KW-0597">Phosphoprotein</keyword>
<organism evidence="18 19">
    <name type="scientific">Hominiventricola filiformis</name>
    <dbReference type="NCBI Taxonomy" id="2885352"/>
    <lineage>
        <taxon>Bacteria</taxon>
        <taxon>Bacillati</taxon>
        <taxon>Bacillota</taxon>
        <taxon>Clostridia</taxon>
        <taxon>Lachnospirales</taxon>
        <taxon>Lachnospiraceae</taxon>
        <taxon>Hominiventricola</taxon>
    </lineage>
</organism>
<dbReference type="PROSITE" id="PS50109">
    <property type="entry name" value="HIS_KIN"/>
    <property type="match status" value="1"/>
</dbReference>
<dbReference type="SUPFAM" id="SSF55874">
    <property type="entry name" value="ATPase domain of HSP90 chaperone/DNA topoisomerase II/histidine kinase"/>
    <property type="match status" value="1"/>
</dbReference>
<dbReference type="AlphaFoldDB" id="A0AAE3DB33"/>
<evidence type="ECO:0000256" key="13">
    <source>
        <dbReference type="ARBA" id="ARBA00023136"/>
    </source>
</evidence>
<keyword evidence="12" id="KW-0902">Two-component regulatory system</keyword>